<evidence type="ECO:0000256" key="1">
    <source>
        <dbReference type="ARBA" id="ARBA00012436"/>
    </source>
</evidence>
<dbReference type="CDD" id="cd00570">
    <property type="entry name" value="GST_N_family"/>
    <property type="match status" value="1"/>
</dbReference>
<dbReference type="EMBL" id="LR743507">
    <property type="protein sequence ID" value="CAA2107461.1"/>
    <property type="molecule type" value="Genomic_DNA"/>
</dbReference>
<gene>
    <name evidence="13" type="ORF">VVAX_04245</name>
</gene>
<dbReference type="PANTHER" id="PTHR43968">
    <property type="match status" value="1"/>
</dbReference>
<dbReference type="InterPro" id="IPR004046">
    <property type="entry name" value="GST_C"/>
</dbReference>
<comment type="catalytic activity">
    <reaction evidence="10">
        <text>L-dehydroascorbate + 2 glutathione = glutathione disulfide + L-ascorbate</text>
        <dbReference type="Rhea" id="RHEA:24424"/>
        <dbReference type="ChEBI" id="CHEBI:38290"/>
        <dbReference type="ChEBI" id="CHEBI:57925"/>
        <dbReference type="ChEBI" id="CHEBI:58297"/>
        <dbReference type="ChEBI" id="CHEBI:58539"/>
        <dbReference type="EC" id="1.8.5.1"/>
    </reaction>
</comment>
<dbReference type="EC" id="1.8.5.1" evidence="1"/>
<dbReference type="RefSeq" id="WP_339091783.1">
    <property type="nucleotide sequence ID" value="NZ_LR743507.1"/>
</dbReference>
<dbReference type="GO" id="GO:0005737">
    <property type="term" value="C:cytoplasm"/>
    <property type="evidence" value="ECO:0007669"/>
    <property type="project" value="InterPro"/>
</dbReference>
<dbReference type="SUPFAM" id="SSF52833">
    <property type="entry name" value="Thioredoxin-like"/>
    <property type="match status" value="1"/>
</dbReference>
<organism evidence="13">
    <name type="scientific">Variovorax paradoxus</name>
    <dbReference type="NCBI Taxonomy" id="34073"/>
    <lineage>
        <taxon>Bacteria</taxon>
        <taxon>Pseudomonadati</taxon>
        <taxon>Pseudomonadota</taxon>
        <taxon>Betaproteobacteria</taxon>
        <taxon>Burkholderiales</taxon>
        <taxon>Comamonadaceae</taxon>
        <taxon>Variovorax</taxon>
    </lineage>
</organism>
<dbReference type="PROSITE" id="PS50405">
    <property type="entry name" value="GST_CTER"/>
    <property type="match status" value="1"/>
</dbReference>
<dbReference type="InterPro" id="IPR036249">
    <property type="entry name" value="Thioredoxin-like_sf"/>
</dbReference>
<feature type="domain" description="GST C-terminal" evidence="12">
    <location>
        <begin position="91"/>
        <end position="216"/>
    </location>
</feature>
<reference evidence="13" key="1">
    <citation type="submission" date="2019-12" db="EMBL/GenBank/DDBJ databases">
        <authorList>
            <person name="Cremers G."/>
        </authorList>
    </citation>
    <scope>NUCLEOTIDE SEQUENCE</scope>
    <source>
        <strain evidence="13">Vvax</strain>
    </source>
</reference>
<evidence type="ECO:0000256" key="3">
    <source>
        <dbReference type="ARBA" id="ARBA00013060"/>
    </source>
</evidence>
<dbReference type="SFLD" id="SFLDG00358">
    <property type="entry name" value="Main_(cytGST)"/>
    <property type="match status" value="1"/>
</dbReference>
<proteinExistence type="predicted"/>
<evidence type="ECO:0000256" key="5">
    <source>
        <dbReference type="ARBA" id="ARBA00023002"/>
    </source>
</evidence>
<evidence type="ECO:0000256" key="9">
    <source>
        <dbReference type="ARBA" id="ARBA00048353"/>
    </source>
</evidence>
<accession>A0A679JMN4</accession>
<dbReference type="InterPro" id="IPR040079">
    <property type="entry name" value="Glutathione_S-Trfase"/>
</dbReference>
<name>A0A679JMN4_VARPD</name>
<dbReference type="EC" id="1.20.4.2" evidence="3"/>
<dbReference type="SUPFAM" id="SSF47616">
    <property type="entry name" value="GST C-terminal domain-like"/>
    <property type="match status" value="1"/>
</dbReference>
<dbReference type="GO" id="GO:0004364">
    <property type="term" value="F:glutathione transferase activity"/>
    <property type="evidence" value="ECO:0007669"/>
    <property type="project" value="UniProtKB-EC"/>
</dbReference>
<evidence type="ECO:0000313" key="13">
    <source>
        <dbReference type="EMBL" id="CAA2107461.1"/>
    </source>
</evidence>
<dbReference type="InterPro" id="IPR036282">
    <property type="entry name" value="Glutathione-S-Trfase_C_sf"/>
</dbReference>
<dbReference type="InterPro" id="IPR004045">
    <property type="entry name" value="Glutathione_S-Trfase_N"/>
</dbReference>
<evidence type="ECO:0000256" key="10">
    <source>
        <dbReference type="ARBA" id="ARBA00049544"/>
    </source>
</evidence>
<feature type="domain" description="GST N-terminal" evidence="11">
    <location>
        <begin position="3"/>
        <end position="86"/>
    </location>
</feature>
<dbReference type="GO" id="GO:0045174">
    <property type="term" value="F:glutathione dehydrogenase (ascorbate) activity"/>
    <property type="evidence" value="ECO:0007669"/>
    <property type="project" value="UniProtKB-EC"/>
</dbReference>
<dbReference type="InterPro" id="IPR005442">
    <property type="entry name" value="GST_omega"/>
</dbReference>
<evidence type="ECO:0000259" key="12">
    <source>
        <dbReference type="PROSITE" id="PS50405"/>
    </source>
</evidence>
<evidence type="ECO:0000256" key="4">
    <source>
        <dbReference type="ARBA" id="ARBA00022679"/>
    </source>
</evidence>
<evidence type="ECO:0000256" key="8">
    <source>
        <dbReference type="ARBA" id="ARBA00047960"/>
    </source>
</evidence>
<dbReference type="CDD" id="cd00299">
    <property type="entry name" value="GST_C_family"/>
    <property type="match status" value="1"/>
</dbReference>
<dbReference type="SFLD" id="SFLDG01152">
    <property type="entry name" value="Main.3:_Omega-_and_Tau-like"/>
    <property type="match status" value="1"/>
</dbReference>
<dbReference type="SFLD" id="SFLDS00019">
    <property type="entry name" value="Glutathione_Transferase_(cytos"/>
    <property type="match status" value="1"/>
</dbReference>
<evidence type="ECO:0000259" key="11">
    <source>
        <dbReference type="PROSITE" id="PS50404"/>
    </source>
</evidence>
<evidence type="ECO:0000256" key="6">
    <source>
        <dbReference type="ARBA" id="ARBA00032186"/>
    </source>
</evidence>
<evidence type="ECO:0000256" key="2">
    <source>
        <dbReference type="ARBA" id="ARBA00012452"/>
    </source>
</evidence>
<dbReference type="PANTHER" id="PTHR43968:SF6">
    <property type="entry name" value="GLUTATHIONE S-TRANSFERASE OMEGA"/>
    <property type="match status" value="1"/>
</dbReference>
<keyword evidence="4 13" id="KW-0808">Transferase</keyword>
<dbReference type="Pfam" id="PF13409">
    <property type="entry name" value="GST_N_2"/>
    <property type="match status" value="1"/>
</dbReference>
<dbReference type="AlphaFoldDB" id="A0A679JMN4"/>
<dbReference type="PROSITE" id="PS50404">
    <property type="entry name" value="GST_NTER"/>
    <property type="match status" value="1"/>
</dbReference>
<dbReference type="Gene3D" id="1.20.1050.10">
    <property type="match status" value="1"/>
</dbReference>
<dbReference type="EC" id="2.5.1.18" evidence="2"/>
<dbReference type="Gene3D" id="3.40.30.10">
    <property type="entry name" value="Glutaredoxin"/>
    <property type="match status" value="1"/>
</dbReference>
<comment type="catalytic activity">
    <reaction evidence="9">
        <text>methylarsonate + 2 glutathione + H(+) = methylarsonous acid + glutathione disulfide + H2O</text>
        <dbReference type="Rhea" id="RHEA:15969"/>
        <dbReference type="ChEBI" id="CHEBI:15377"/>
        <dbReference type="ChEBI" id="CHEBI:15378"/>
        <dbReference type="ChEBI" id="CHEBI:17826"/>
        <dbReference type="ChEBI" id="CHEBI:33409"/>
        <dbReference type="ChEBI" id="CHEBI:57925"/>
        <dbReference type="ChEBI" id="CHEBI:58297"/>
        <dbReference type="EC" id="1.20.4.2"/>
    </reaction>
</comment>
<dbReference type="Pfam" id="PF00043">
    <property type="entry name" value="GST_C"/>
    <property type="match status" value="1"/>
</dbReference>
<protein>
    <recommendedName>
        <fullName evidence="6">Glutathione-dependent dehydroascorbate reductase</fullName>
        <ecNumber evidence="3">1.20.4.2</ecNumber>
        <ecNumber evidence="1">1.8.5.1</ecNumber>
        <ecNumber evidence="2">2.5.1.18</ecNumber>
    </recommendedName>
    <alternativeName>
        <fullName evidence="7">Monomethylarsonic acid reductase</fullName>
    </alternativeName>
</protein>
<comment type="catalytic activity">
    <reaction evidence="8">
        <text>RX + glutathione = an S-substituted glutathione + a halide anion + H(+)</text>
        <dbReference type="Rhea" id="RHEA:16437"/>
        <dbReference type="ChEBI" id="CHEBI:15378"/>
        <dbReference type="ChEBI" id="CHEBI:16042"/>
        <dbReference type="ChEBI" id="CHEBI:17792"/>
        <dbReference type="ChEBI" id="CHEBI:57925"/>
        <dbReference type="ChEBI" id="CHEBI:90779"/>
        <dbReference type="EC" id="2.5.1.18"/>
    </reaction>
</comment>
<dbReference type="PRINTS" id="PR01625">
    <property type="entry name" value="GSTRNSFRASEO"/>
</dbReference>
<sequence length="229" mass="25672">MTQALTLVSHLLCPYVQRAAIALHEKGVPFERVVIDLANKPQWFLDVSPLGKVPLLKVQEPDGSEAVLFESNVICEYLEETQPGARLHPEDPLARAQHRAWMEFGSAILADLWGYETTQDAAVFEQKRLALTAKFERVEAALAASGDGPYFAGKSFSLVDAVFAPVFRYFEVFDTISDSHIFDDLPRVDAWRKALAARPSVRDAVVPEYPQHLMEFLKRHQAHLLTLAS</sequence>
<evidence type="ECO:0000256" key="7">
    <source>
        <dbReference type="ARBA" id="ARBA00032681"/>
    </source>
</evidence>
<dbReference type="InterPro" id="IPR045073">
    <property type="entry name" value="Omega/Tau-like"/>
</dbReference>
<dbReference type="InterPro" id="IPR050983">
    <property type="entry name" value="GST_Omega/HSP26"/>
</dbReference>
<dbReference type="GO" id="GO:0050610">
    <property type="term" value="F:methylarsonate reductase activity"/>
    <property type="evidence" value="ECO:0007669"/>
    <property type="project" value="UniProtKB-EC"/>
</dbReference>
<keyword evidence="5" id="KW-0560">Oxidoreductase</keyword>
<dbReference type="InterPro" id="IPR010987">
    <property type="entry name" value="Glutathione-S-Trfase_C-like"/>
</dbReference>